<dbReference type="EMBL" id="MN739722">
    <property type="protein sequence ID" value="QHT22980.1"/>
    <property type="molecule type" value="Genomic_DNA"/>
</dbReference>
<sequence length="236" mass="27403">MNANNNKLISIEGNIGSGKSTLLAELQEIYSTNPKIVFLKEPVDDWSEIRDVNGITMLEKFYANQERYSFPFQMMAFISRLSVLKKAMSEHKGCIIITERSLYTDKCVFAKMLHDNNHIEDVNYQIYLKWFDEFSKDFPVDQVVYVRANPEICHQRIQTRSRTGESTISLDYLQECHNYHDAFITQLKCNVVSLDGNANIFEKENVLKTWIQLVNRIIVTNIHEGIIVPHISSDLF</sequence>
<dbReference type="CDD" id="cd01673">
    <property type="entry name" value="dNK"/>
    <property type="match status" value="1"/>
</dbReference>
<dbReference type="PANTHER" id="PTHR10513:SF35">
    <property type="entry name" value="DEOXYADENOSINE KINASE"/>
    <property type="match status" value="1"/>
</dbReference>
<dbReference type="SUPFAM" id="SSF52540">
    <property type="entry name" value="P-loop containing nucleoside triphosphate hydrolases"/>
    <property type="match status" value="1"/>
</dbReference>
<evidence type="ECO:0000259" key="1">
    <source>
        <dbReference type="Pfam" id="PF01712"/>
    </source>
</evidence>
<dbReference type="InterPro" id="IPR031314">
    <property type="entry name" value="DNK_dom"/>
</dbReference>
<dbReference type="InterPro" id="IPR050566">
    <property type="entry name" value="Deoxyribonucleoside_kinase"/>
</dbReference>
<name>A0A6C0E310_9ZZZZ</name>
<dbReference type="Pfam" id="PF01712">
    <property type="entry name" value="dNK"/>
    <property type="match status" value="1"/>
</dbReference>
<dbReference type="AlphaFoldDB" id="A0A6C0E310"/>
<dbReference type="GO" id="GO:0019136">
    <property type="term" value="F:deoxynucleoside kinase activity"/>
    <property type="evidence" value="ECO:0007669"/>
    <property type="project" value="InterPro"/>
</dbReference>
<protein>
    <recommendedName>
        <fullName evidence="1">Deoxynucleoside kinase domain-containing protein</fullName>
    </recommendedName>
</protein>
<accession>A0A6C0E310</accession>
<dbReference type="GO" id="GO:0005737">
    <property type="term" value="C:cytoplasm"/>
    <property type="evidence" value="ECO:0007669"/>
    <property type="project" value="TreeGrafter"/>
</dbReference>
<dbReference type="InterPro" id="IPR002624">
    <property type="entry name" value="DCK/DGK"/>
</dbReference>
<dbReference type="InterPro" id="IPR027417">
    <property type="entry name" value="P-loop_NTPase"/>
</dbReference>
<organism evidence="2">
    <name type="scientific">viral metagenome</name>
    <dbReference type="NCBI Taxonomy" id="1070528"/>
    <lineage>
        <taxon>unclassified sequences</taxon>
        <taxon>metagenomes</taxon>
        <taxon>organismal metagenomes</taxon>
    </lineage>
</organism>
<dbReference type="PANTHER" id="PTHR10513">
    <property type="entry name" value="DEOXYNUCLEOSIDE KINASE"/>
    <property type="match status" value="1"/>
</dbReference>
<evidence type="ECO:0000313" key="2">
    <source>
        <dbReference type="EMBL" id="QHT22980.1"/>
    </source>
</evidence>
<reference evidence="2" key="1">
    <citation type="journal article" date="2020" name="Nature">
        <title>Giant virus diversity and host interactions through global metagenomics.</title>
        <authorList>
            <person name="Schulz F."/>
            <person name="Roux S."/>
            <person name="Paez-Espino D."/>
            <person name="Jungbluth S."/>
            <person name="Walsh D.A."/>
            <person name="Denef V.J."/>
            <person name="McMahon K.D."/>
            <person name="Konstantinidis K.T."/>
            <person name="Eloe-Fadrosh E.A."/>
            <person name="Kyrpides N.C."/>
            <person name="Woyke T."/>
        </authorList>
    </citation>
    <scope>NUCLEOTIDE SEQUENCE</scope>
    <source>
        <strain evidence="2">GVMAG-M-3300023179-114</strain>
    </source>
</reference>
<dbReference type="GO" id="GO:0005524">
    <property type="term" value="F:ATP binding"/>
    <property type="evidence" value="ECO:0007669"/>
    <property type="project" value="InterPro"/>
</dbReference>
<dbReference type="PIRSF" id="PIRSF000705">
    <property type="entry name" value="DNK"/>
    <property type="match status" value="1"/>
</dbReference>
<proteinExistence type="predicted"/>
<dbReference type="Gene3D" id="3.40.50.300">
    <property type="entry name" value="P-loop containing nucleotide triphosphate hydrolases"/>
    <property type="match status" value="1"/>
</dbReference>
<feature type="domain" description="Deoxynucleoside kinase" evidence="1">
    <location>
        <begin position="9"/>
        <end position="218"/>
    </location>
</feature>